<dbReference type="RefSeq" id="WP_108895647.1">
    <property type="nucleotide sequence ID" value="NZ_ONZF01000012.1"/>
</dbReference>
<evidence type="ECO:0008006" key="3">
    <source>
        <dbReference type="Google" id="ProtNLM"/>
    </source>
</evidence>
<name>A0A2R8C0K1_9RHOB</name>
<organism evidence="1 2">
    <name type="scientific">Palleronia abyssalis</name>
    <dbReference type="NCBI Taxonomy" id="1501240"/>
    <lineage>
        <taxon>Bacteria</taxon>
        <taxon>Pseudomonadati</taxon>
        <taxon>Pseudomonadota</taxon>
        <taxon>Alphaproteobacteria</taxon>
        <taxon>Rhodobacterales</taxon>
        <taxon>Roseobacteraceae</taxon>
        <taxon>Palleronia</taxon>
    </lineage>
</organism>
<evidence type="ECO:0000313" key="2">
    <source>
        <dbReference type="Proteomes" id="UP000244912"/>
    </source>
</evidence>
<dbReference type="InterPro" id="IPR032710">
    <property type="entry name" value="NTF2-like_dom_sf"/>
</dbReference>
<dbReference type="Gene3D" id="3.10.450.50">
    <property type="match status" value="1"/>
</dbReference>
<evidence type="ECO:0000313" key="1">
    <source>
        <dbReference type="EMBL" id="SPJ25928.1"/>
    </source>
</evidence>
<reference evidence="1 2" key="1">
    <citation type="submission" date="2018-03" db="EMBL/GenBank/DDBJ databases">
        <authorList>
            <person name="Keele B.F."/>
        </authorList>
    </citation>
    <scope>NUCLEOTIDE SEQUENCE [LARGE SCALE GENOMIC DNA]</scope>
    <source>
        <strain evidence="1 2">CECT 8504</strain>
    </source>
</reference>
<gene>
    <name evidence="1" type="ORF">PAA8504_03780</name>
</gene>
<dbReference type="Pfam" id="PF07366">
    <property type="entry name" value="SnoaL"/>
    <property type="match status" value="1"/>
</dbReference>
<proteinExistence type="predicted"/>
<dbReference type="SUPFAM" id="SSF54427">
    <property type="entry name" value="NTF2-like"/>
    <property type="match status" value="1"/>
</dbReference>
<sequence>MNTRAFVENVFRAIWVTADLEALPGFFAKEAQVKGIAPELELTPEDMVTLVNSVRMHLSDLQVEVVTVLEVDDWISALVVCHGSAKANGEPVEISGQTMMRICNGRVAEAYNHYDALGFFSQVGGLPSNALECLLGGATLTHPTNDKHCATNKADTVRTESA</sequence>
<protein>
    <recommendedName>
        <fullName evidence="3">SnoaL-like domain-containing protein</fullName>
    </recommendedName>
</protein>
<dbReference type="InterPro" id="IPR009959">
    <property type="entry name" value="Cyclase_SnoaL-like"/>
</dbReference>
<keyword evidence="2" id="KW-1185">Reference proteome</keyword>
<accession>A0A2R8C0K1</accession>
<dbReference type="EMBL" id="ONZF01000012">
    <property type="protein sequence ID" value="SPJ25928.1"/>
    <property type="molecule type" value="Genomic_DNA"/>
</dbReference>
<dbReference type="OrthoDB" id="7844074at2"/>
<dbReference type="Proteomes" id="UP000244912">
    <property type="component" value="Unassembled WGS sequence"/>
</dbReference>
<dbReference type="AlphaFoldDB" id="A0A2R8C0K1"/>
<dbReference type="GO" id="GO:0030638">
    <property type="term" value="P:polyketide metabolic process"/>
    <property type="evidence" value="ECO:0007669"/>
    <property type="project" value="InterPro"/>
</dbReference>